<feature type="compositionally biased region" description="Basic and acidic residues" evidence="1">
    <location>
        <begin position="84"/>
        <end position="95"/>
    </location>
</feature>
<organism evidence="3">
    <name type="scientific">Caenorhabditis remanei</name>
    <name type="common">Caenorhabditis vulgaris</name>
    <dbReference type="NCBI Taxonomy" id="31234"/>
    <lineage>
        <taxon>Eukaryota</taxon>
        <taxon>Metazoa</taxon>
        <taxon>Ecdysozoa</taxon>
        <taxon>Nematoda</taxon>
        <taxon>Chromadorea</taxon>
        <taxon>Rhabditida</taxon>
        <taxon>Rhabditina</taxon>
        <taxon>Rhabditomorpha</taxon>
        <taxon>Rhabditoidea</taxon>
        <taxon>Rhabditidae</taxon>
        <taxon>Peloderinae</taxon>
        <taxon>Caenorhabditis</taxon>
    </lineage>
</organism>
<keyword evidence="3" id="KW-1185">Reference proteome</keyword>
<sequence>MSDNDPPTEPDRNRKRKSDLSSDTPSSSSRPPQPVPISSGSSTESSLTITVKDVIGTLSKPLEDGNLDEDGLAAKVPTFTEEYDEKKYGDRKLEMKNPNMETSREEESHDSSNIPSSSSRPPQPVPISSGSSTQSSSSVTVENVIETLRRPVEDGNLDEDKLAEKVLAFTDEYGEKVAASIGRIWGHISFEMKFRDKGAQYKDMTAEKQKIYLRLFNWFKYYEDSQVKEEVLDLHEELEKRWQDVDGRYYKTRGDIRREMEEESYDASNTPSSSSHPPQPALIFYPYWKHGIPMEIQRDNNRQLFDKTIQMQTESTRRIQKIVATLSTSSPTQSFAGGAPRSKPNNGTVQIVNMMKDQEMTFQWKLKDQLHSVINAPISKKSIKTVHNHDIGITHYESVHYISPSLRNFNVVERHQGEDHQLKANQNMAAATTLPVQFKSLFPSDIQGIPPIGPSPPGCHPFPGLYHDQRNPVTDEIWNNYFLYLQDCLPQILAPPTNMAPARSYSVSNFLTNYGYSIASQYSSDGGFSQNVLGGHESGLRPDMRQYVQSQYNYSGGPQSSSAGRYTQNAPGSHGQARGFGTSDSATDSHRTQRRSNTHQGDTSSAQSEPLNVDDIFEKLNRPLGNEGINTENVIKEVKKFIKNNKAVRITISQSVGKSWDTFRNQIDEKKRRIDTYHELPNPNLKELYLRLFNWLKYYEDDEKRKAVLTFHKELNVRWYNKFHQNMFNFKISGPNLKKRMNEGHCEQTTAS</sequence>
<evidence type="ECO:0000256" key="1">
    <source>
        <dbReference type="SAM" id="MobiDB-lite"/>
    </source>
</evidence>
<dbReference type="Proteomes" id="UP000008281">
    <property type="component" value="Unassembled WGS sequence"/>
</dbReference>
<reference evidence="2" key="1">
    <citation type="submission" date="2007-07" db="EMBL/GenBank/DDBJ databases">
        <title>PCAP assembly of the Caenorhabditis remanei genome.</title>
        <authorList>
            <consortium name="The Caenorhabditis remanei Sequencing Consortium"/>
            <person name="Wilson R.K."/>
        </authorList>
    </citation>
    <scope>NUCLEOTIDE SEQUENCE [LARGE SCALE GENOMIC DNA]</scope>
    <source>
        <strain evidence="2">PB4641</strain>
    </source>
</reference>
<protein>
    <recommendedName>
        <fullName evidence="4">CUT domain-containing protein</fullName>
    </recommendedName>
</protein>
<evidence type="ECO:0000313" key="2">
    <source>
        <dbReference type="EMBL" id="EFO89592.1"/>
    </source>
</evidence>
<feature type="compositionally biased region" description="Low complexity" evidence="1">
    <location>
        <begin position="111"/>
        <end position="138"/>
    </location>
</feature>
<feature type="region of interest" description="Disordered" evidence="1">
    <location>
        <begin position="551"/>
        <end position="612"/>
    </location>
</feature>
<accession>E3NS95</accession>
<proteinExistence type="predicted"/>
<dbReference type="AlphaFoldDB" id="E3NS95"/>
<evidence type="ECO:0008006" key="4">
    <source>
        <dbReference type="Google" id="ProtNLM"/>
    </source>
</evidence>
<feature type="compositionally biased region" description="Polar residues" evidence="1">
    <location>
        <begin position="551"/>
        <end position="571"/>
    </location>
</feature>
<feature type="region of interest" description="Disordered" evidence="1">
    <location>
        <begin position="1"/>
        <end position="141"/>
    </location>
</feature>
<dbReference type="HOGENOM" id="CLU_394962_0_0_1"/>
<feature type="compositionally biased region" description="Low complexity" evidence="1">
    <location>
        <begin position="21"/>
        <end position="46"/>
    </location>
</feature>
<feature type="compositionally biased region" description="Polar residues" evidence="1">
    <location>
        <begin position="598"/>
        <end position="610"/>
    </location>
</feature>
<evidence type="ECO:0000313" key="3">
    <source>
        <dbReference type="Proteomes" id="UP000008281"/>
    </source>
</evidence>
<dbReference type="InParanoid" id="E3NS95"/>
<gene>
    <name evidence="2" type="ORF">CRE_21671</name>
</gene>
<name>E3NS95_CAERE</name>
<dbReference type="EMBL" id="DS269914">
    <property type="protein sequence ID" value="EFO89592.1"/>
    <property type="molecule type" value="Genomic_DNA"/>
</dbReference>